<evidence type="ECO:0000256" key="2">
    <source>
        <dbReference type="ARBA" id="ARBA00023002"/>
    </source>
</evidence>
<dbReference type="EMBL" id="LPVJ01000006">
    <property type="protein sequence ID" value="KUO97117.1"/>
    <property type="molecule type" value="Genomic_DNA"/>
</dbReference>
<keyword evidence="4" id="KW-0408">Iron</keyword>
<dbReference type="GO" id="GO:0004604">
    <property type="term" value="F:phosphoadenylyl-sulfate reductase (thioredoxin) activity"/>
    <property type="evidence" value="ECO:0007669"/>
    <property type="project" value="UniProtKB-UniRule"/>
</dbReference>
<dbReference type="OrthoDB" id="9772604at2"/>
<feature type="binding site" evidence="4">
    <location>
        <position position="209"/>
    </location>
    <ligand>
        <name>[4Fe-4S] cluster</name>
        <dbReference type="ChEBI" id="CHEBI:49883"/>
    </ligand>
</feature>
<dbReference type="GO" id="GO:0051539">
    <property type="term" value="F:4 iron, 4 sulfur cluster binding"/>
    <property type="evidence" value="ECO:0007669"/>
    <property type="project" value="UniProtKB-UniRule"/>
</dbReference>
<dbReference type="SUPFAM" id="SSF52402">
    <property type="entry name" value="Adenine nucleotide alpha hydrolases-like"/>
    <property type="match status" value="1"/>
</dbReference>
<keyword evidence="7" id="KW-1185">Reference proteome</keyword>
<dbReference type="Pfam" id="PF01507">
    <property type="entry name" value="PAPS_reduct"/>
    <property type="match status" value="1"/>
</dbReference>
<comment type="pathway">
    <text evidence="3 4">Sulfur metabolism; hydrogen sulfide biosynthesis; sulfite from sulfate.</text>
</comment>
<dbReference type="Gene3D" id="3.40.50.620">
    <property type="entry name" value="HUPs"/>
    <property type="match status" value="1"/>
</dbReference>
<proteinExistence type="inferred from homology"/>
<keyword evidence="4" id="KW-0963">Cytoplasm</keyword>
<dbReference type="GO" id="GO:0070814">
    <property type="term" value="P:hydrogen sulfide biosynthetic process"/>
    <property type="evidence" value="ECO:0007669"/>
    <property type="project" value="UniProtKB-UniRule"/>
</dbReference>
<evidence type="ECO:0000313" key="6">
    <source>
        <dbReference type="EMBL" id="KUO97117.1"/>
    </source>
</evidence>
<feature type="binding site" evidence="4">
    <location>
        <position position="123"/>
    </location>
    <ligand>
        <name>[4Fe-4S] cluster</name>
        <dbReference type="ChEBI" id="CHEBI:49883"/>
    </ligand>
</feature>
<comment type="caution">
    <text evidence="6">The sequence shown here is derived from an EMBL/GenBank/DDBJ whole genome shotgun (WGS) entry which is preliminary data.</text>
</comment>
<dbReference type="GO" id="GO:0005737">
    <property type="term" value="C:cytoplasm"/>
    <property type="evidence" value="ECO:0007669"/>
    <property type="project" value="UniProtKB-SubCell"/>
</dbReference>
<name>A0A101XT68_9BACL</name>
<feature type="active site" description="Nucleophile; cysteine thiosulfonate intermediate" evidence="4">
    <location>
        <position position="232"/>
    </location>
</feature>
<dbReference type="InterPro" id="IPR004511">
    <property type="entry name" value="PAPS/APS_Rdtase"/>
</dbReference>
<dbReference type="AlphaFoldDB" id="A0A101XT68"/>
<dbReference type="GO" id="GO:0043866">
    <property type="term" value="F:adenylyl-sulfate reductase (thioredoxin) activity"/>
    <property type="evidence" value="ECO:0007669"/>
    <property type="project" value="UniProtKB-EC"/>
</dbReference>
<comment type="subcellular location">
    <subcellularLocation>
        <location evidence="4">Cytoplasm</location>
    </subcellularLocation>
</comment>
<comment type="cofactor">
    <cofactor evidence="4">
        <name>[4Fe-4S] cluster</name>
        <dbReference type="ChEBI" id="CHEBI:49883"/>
    </cofactor>
    <text evidence="4">Binds 1 [4Fe-4S] cluster per subunit.</text>
</comment>
<dbReference type="InterPro" id="IPR002500">
    <property type="entry name" value="PAPS_reduct_dom"/>
</dbReference>
<keyword evidence="4" id="KW-0411">Iron-sulfur</keyword>
<evidence type="ECO:0000256" key="4">
    <source>
        <dbReference type="HAMAP-Rule" id="MF_00063"/>
    </source>
</evidence>
<accession>A0A101XT68</accession>
<keyword evidence="2 4" id="KW-0560">Oxidoreductase</keyword>
<feature type="domain" description="Phosphoadenosine phosphosulphate reductase" evidence="5">
    <location>
        <begin position="42"/>
        <end position="211"/>
    </location>
</feature>
<dbReference type="Proteomes" id="UP000053557">
    <property type="component" value="Unassembled WGS sequence"/>
</dbReference>
<feature type="binding site" evidence="4">
    <location>
        <position position="206"/>
    </location>
    <ligand>
        <name>[4Fe-4S] cluster</name>
        <dbReference type="ChEBI" id="CHEBI:49883"/>
    </ligand>
</feature>
<dbReference type="EC" id="1.8.4.10" evidence="4"/>
<gene>
    <name evidence="4" type="primary">cysH</name>
    <name evidence="6" type="ORF">ATW55_12470</name>
</gene>
<comment type="catalytic activity">
    <reaction evidence="4">
        <text>[thioredoxin]-disulfide + sulfite + AMP + 2 H(+) = adenosine 5'-phosphosulfate + [thioredoxin]-dithiol</text>
        <dbReference type="Rhea" id="RHEA:21976"/>
        <dbReference type="Rhea" id="RHEA-COMP:10698"/>
        <dbReference type="Rhea" id="RHEA-COMP:10700"/>
        <dbReference type="ChEBI" id="CHEBI:15378"/>
        <dbReference type="ChEBI" id="CHEBI:17359"/>
        <dbReference type="ChEBI" id="CHEBI:29950"/>
        <dbReference type="ChEBI" id="CHEBI:50058"/>
        <dbReference type="ChEBI" id="CHEBI:58243"/>
        <dbReference type="ChEBI" id="CHEBI:456215"/>
        <dbReference type="EC" id="1.8.4.10"/>
    </reaction>
</comment>
<dbReference type="PIRSF" id="PIRSF000857">
    <property type="entry name" value="PAPS_reductase"/>
    <property type="match status" value="1"/>
</dbReference>
<dbReference type="NCBIfam" id="NF002537">
    <property type="entry name" value="PRK02090.1"/>
    <property type="match status" value="1"/>
</dbReference>
<dbReference type="GO" id="GO:0019379">
    <property type="term" value="P:sulfate assimilation, phosphoadenylyl sulfate reduction by phosphoadenylyl-sulfate reductase (thioredoxin)"/>
    <property type="evidence" value="ECO:0007669"/>
    <property type="project" value="UniProtKB-UniRule"/>
</dbReference>
<dbReference type="NCBIfam" id="TIGR00434">
    <property type="entry name" value="cysH"/>
    <property type="match status" value="1"/>
</dbReference>
<evidence type="ECO:0000259" key="5">
    <source>
        <dbReference type="Pfam" id="PF01507"/>
    </source>
</evidence>
<sequence>MVVFRVSILLDRVHDVERWAKIYENRAPEEILCHAVEEIDRLTFACSFGAEDQVILHMITKIKPNLPIFYLDTDVLFSETYALIEETKRRFSPNLIRVSPKLTLEQQAQTHGETLWNSRPDLCCDIRKVTPLTDHLKGYDGWITGIRREQAPTRANAQVFEADAKFGLLKVNPLALWTHKQVWKYLVQNDVPYNPLHDRGYPSIGCSHCTKAVAPGADLRSGRWSEFEKTECGLHQ</sequence>
<feature type="binding site" evidence="4">
    <location>
        <position position="124"/>
    </location>
    <ligand>
        <name>[4Fe-4S] cluster</name>
        <dbReference type="ChEBI" id="CHEBI:49883"/>
    </ligand>
</feature>
<dbReference type="CDD" id="cd23945">
    <property type="entry name" value="PAPS_reductase"/>
    <property type="match status" value="1"/>
</dbReference>
<dbReference type="PANTHER" id="PTHR46509:SF1">
    <property type="entry name" value="PHOSPHOADENOSINE PHOSPHOSULFATE REDUCTASE"/>
    <property type="match status" value="1"/>
</dbReference>
<comment type="function">
    <text evidence="4">Catalyzes the formation of sulfite from adenosine 5'-phosphosulfate (APS) using thioredoxin as an electron donor.</text>
</comment>
<dbReference type="HAMAP" id="MF_00063">
    <property type="entry name" value="CysH"/>
    <property type="match status" value="1"/>
</dbReference>
<evidence type="ECO:0000313" key="7">
    <source>
        <dbReference type="Proteomes" id="UP000053557"/>
    </source>
</evidence>
<reference evidence="6 7" key="1">
    <citation type="submission" date="2015-12" db="EMBL/GenBank/DDBJ databases">
        <title>Draft genome sequence of Acidibacillus ferrooxidans ITV001, isolated from a chalcopyrite acid mine drainage site in Brazil.</title>
        <authorList>
            <person name="Dall'Agnol H."/>
            <person name="Nancucheo I."/>
            <person name="Johnson B."/>
            <person name="Oliveira R."/>
            <person name="Leite L."/>
            <person name="Pylro V."/>
            <person name="Nunes G.L."/>
            <person name="Tzotzos G."/>
            <person name="Fernandes G.R."/>
            <person name="Dutra J."/>
            <person name="Orellana S.C."/>
            <person name="Oliveira G."/>
        </authorList>
    </citation>
    <scope>NUCLEOTIDE SEQUENCE [LARGE SCALE GENOMIC DNA]</scope>
    <source>
        <strain evidence="7">ITV01</strain>
    </source>
</reference>
<organism evidence="6 7">
    <name type="scientific">Ferroacidibacillus organovorans</name>
    <dbReference type="NCBI Taxonomy" id="1765683"/>
    <lineage>
        <taxon>Bacteria</taxon>
        <taxon>Bacillati</taxon>
        <taxon>Bacillota</taxon>
        <taxon>Bacilli</taxon>
        <taxon>Bacillales</taxon>
        <taxon>Alicyclobacillaceae</taxon>
        <taxon>Ferroacidibacillus</taxon>
    </lineage>
</organism>
<protein>
    <recommendedName>
        <fullName evidence="4">Adenosine 5'-phosphosulfate reductase</fullName>
        <shortName evidence="4">APS reductase</shortName>
        <ecNumber evidence="4">1.8.4.10</ecNumber>
    </recommendedName>
    <alternativeName>
        <fullName evidence="4">5'-adenylylsulfate reductase</fullName>
    </alternativeName>
    <alternativeName>
        <fullName evidence="4">Thioredoxin-dependent 5'-adenylylsulfate reductase</fullName>
    </alternativeName>
</protein>
<evidence type="ECO:0000256" key="1">
    <source>
        <dbReference type="ARBA" id="ARBA00009732"/>
    </source>
</evidence>
<dbReference type="InterPro" id="IPR014729">
    <property type="entry name" value="Rossmann-like_a/b/a_fold"/>
</dbReference>
<dbReference type="PANTHER" id="PTHR46509">
    <property type="entry name" value="PHOSPHOADENOSINE PHOSPHOSULFATE REDUCTASE"/>
    <property type="match status" value="1"/>
</dbReference>
<comment type="similarity">
    <text evidence="1 4">Belongs to the PAPS reductase family. CysH subfamily.</text>
</comment>
<evidence type="ECO:0000256" key="3">
    <source>
        <dbReference type="ARBA" id="ARBA00024327"/>
    </source>
</evidence>
<dbReference type="GO" id="GO:0046872">
    <property type="term" value="F:metal ion binding"/>
    <property type="evidence" value="ECO:0007669"/>
    <property type="project" value="UniProtKB-KW"/>
</dbReference>
<keyword evidence="4" id="KW-0479">Metal-binding</keyword>